<name>A0A846M511_9SPHN</name>
<feature type="region of interest" description="Disordered" evidence="1">
    <location>
        <begin position="16"/>
        <end position="41"/>
    </location>
</feature>
<reference evidence="2 3" key="1">
    <citation type="submission" date="2020-03" db="EMBL/GenBank/DDBJ databases">
        <title>Genomic Encyclopedia of Type Strains, Phase IV (KMG-IV): sequencing the most valuable type-strain genomes for metagenomic binning, comparative biology and taxonomic classification.</title>
        <authorList>
            <person name="Goeker M."/>
        </authorList>
    </citation>
    <scope>NUCLEOTIDE SEQUENCE [LARGE SCALE GENOMIC DNA]</scope>
    <source>
        <strain evidence="2 3">DSM 21299</strain>
    </source>
</reference>
<evidence type="ECO:0000256" key="1">
    <source>
        <dbReference type="SAM" id="MobiDB-lite"/>
    </source>
</evidence>
<protein>
    <submittedName>
        <fullName evidence="2">Uncharacterized protein</fullName>
    </submittedName>
</protein>
<keyword evidence="3" id="KW-1185">Reference proteome</keyword>
<evidence type="ECO:0000313" key="3">
    <source>
        <dbReference type="Proteomes" id="UP000576821"/>
    </source>
</evidence>
<proteinExistence type="predicted"/>
<accession>A0A846M511</accession>
<organism evidence="2 3">
    <name type="scientific">Sphingobium vermicomposti</name>
    <dbReference type="NCBI Taxonomy" id="529005"/>
    <lineage>
        <taxon>Bacteria</taxon>
        <taxon>Pseudomonadati</taxon>
        <taxon>Pseudomonadota</taxon>
        <taxon>Alphaproteobacteria</taxon>
        <taxon>Sphingomonadales</taxon>
        <taxon>Sphingomonadaceae</taxon>
        <taxon>Sphingobium</taxon>
    </lineage>
</organism>
<dbReference type="EMBL" id="JAASQR010000001">
    <property type="protein sequence ID" value="NIJ15671.1"/>
    <property type="molecule type" value="Genomic_DNA"/>
</dbReference>
<evidence type="ECO:0000313" key="2">
    <source>
        <dbReference type="EMBL" id="NIJ15671.1"/>
    </source>
</evidence>
<comment type="caution">
    <text evidence="2">The sequence shown here is derived from an EMBL/GenBank/DDBJ whole genome shotgun (WGS) entry which is preliminary data.</text>
</comment>
<dbReference type="RefSeq" id="WP_279589123.1">
    <property type="nucleotide sequence ID" value="NZ_JAASQR010000001.1"/>
</dbReference>
<dbReference type="AlphaFoldDB" id="A0A846M511"/>
<feature type="compositionally biased region" description="Basic and acidic residues" evidence="1">
    <location>
        <begin position="29"/>
        <end position="41"/>
    </location>
</feature>
<dbReference type="Proteomes" id="UP000576821">
    <property type="component" value="Unassembled WGS sequence"/>
</dbReference>
<gene>
    <name evidence="2" type="ORF">FHS54_000620</name>
</gene>
<sequence>MIHYRALFEELVHETGDANGAAHMPRPGHVSEAEYRRRDLH</sequence>